<gene>
    <name evidence="5" type="ORF">GCM10023215_63830</name>
</gene>
<feature type="region of interest" description="Disordered" evidence="2">
    <location>
        <begin position="646"/>
        <end position="675"/>
    </location>
</feature>
<name>A0ABP8XSW4_9PSEU</name>
<feature type="compositionally biased region" description="Gly residues" evidence="2">
    <location>
        <begin position="107"/>
        <end position="117"/>
    </location>
</feature>
<evidence type="ECO:0000259" key="3">
    <source>
        <dbReference type="Pfam" id="PF03816"/>
    </source>
</evidence>
<dbReference type="Proteomes" id="UP001500325">
    <property type="component" value="Unassembled WGS sequence"/>
</dbReference>
<dbReference type="InterPro" id="IPR004474">
    <property type="entry name" value="LytR_CpsA_psr"/>
</dbReference>
<evidence type="ECO:0000256" key="1">
    <source>
        <dbReference type="ARBA" id="ARBA00006068"/>
    </source>
</evidence>
<comment type="caution">
    <text evidence="5">The sequence shown here is derived from an EMBL/GenBank/DDBJ whole genome shotgun (WGS) entry which is preliminary data.</text>
</comment>
<dbReference type="PANTHER" id="PTHR33392:SF6">
    <property type="entry name" value="POLYISOPRENYL-TEICHOIC ACID--PEPTIDOGLYCAN TEICHOIC ACID TRANSFERASE TAGU"/>
    <property type="match status" value="1"/>
</dbReference>
<feature type="compositionally biased region" description="Low complexity" evidence="2">
    <location>
        <begin position="43"/>
        <end position="55"/>
    </location>
</feature>
<feature type="region of interest" description="Disordered" evidence="2">
    <location>
        <begin position="1"/>
        <end position="201"/>
    </location>
</feature>
<feature type="compositionally biased region" description="Basic and acidic residues" evidence="2">
    <location>
        <begin position="139"/>
        <end position="166"/>
    </location>
</feature>
<dbReference type="PANTHER" id="PTHR33392">
    <property type="entry name" value="POLYISOPRENYL-TEICHOIC ACID--PEPTIDOGLYCAN TEICHOIC ACID TRANSFERASE TAGU"/>
    <property type="match status" value="1"/>
</dbReference>
<evidence type="ECO:0000259" key="4">
    <source>
        <dbReference type="Pfam" id="PF13399"/>
    </source>
</evidence>
<feature type="compositionally biased region" description="Pro residues" evidence="2">
    <location>
        <begin position="176"/>
        <end position="198"/>
    </location>
</feature>
<sequence>MDPTTGGRSSAGGPRRERRAGASALFGEGGSLAAGGPDRPPRARATGSAGRSGTSSDERRAGSSREGTGSGRGTSGTGRTSSGSSDRPRREDDTGGTRRTPPERSSGTGGSGRGRGSGTSATGGTSARSGSRAASARRSAADRDEPRRPVRRTVDEPPPRRGRDVSRGAAATRPPTRTPPRTPPPARPRPAAPPPPRPAGRLLRRARITVCVLSALVVAVTGTAWGLYRDITAGLTTTNVITGSSSGGGQNILLVGVDSRTDAQGNPLPDDVLRTLHSGAEFGVLNSDTIIVLHIPADGGSATAFSIPRDSYVDIPGYRKDKINAAYPATKALRAEELVRSGVSQRDADQQSSATGRTALIETVQDLTGLTIDHYAEINLLGFYNLTQAIGGVDVCLNAAVNDEFSGARFAAGPQTISGADALAFVRQRHGLPEGDLSRIRRQQVFLAAVADKILSSGTLTNPGTLSALLDVAEKSLVIDSGWDLLGFARQASDIAAGNIDFLTIPTQGGASNERGDVVLVDPALVHQFVEQRTAPKEEAEEAAETSAPIVDPATVTVDVGNGSGGTGLAAQVADRLGGAGYLRGTVENSASRSTSVVRYAQSDGDEAARAVAAQLGGIGVEQADGVASGHVQVLLGTDFAGASAAAAPSTAGGSSAPAPTPTTEVNAGGVPCID</sequence>
<dbReference type="InterPro" id="IPR027381">
    <property type="entry name" value="LytR/CpsA/Psr_C"/>
</dbReference>
<protein>
    <recommendedName>
        <fullName evidence="7">LytR family transcriptional attenuator</fullName>
    </recommendedName>
</protein>
<dbReference type="NCBIfam" id="TIGR00350">
    <property type="entry name" value="lytR_cpsA_psr"/>
    <property type="match status" value="1"/>
</dbReference>
<comment type="similarity">
    <text evidence="1">Belongs to the LytR/CpsA/Psr (LCP) family.</text>
</comment>
<dbReference type="Pfam" id="PF03816">
    <property type="entry name" value="LytR_cpsA_psr"/>
    <property type="match status" value="1"/>
</dbReference>
<dbReference type="Gene3D" id="3.30.70.2390">
    <property type="match status" value="1"/>
</dbReference>
<evidence type="ECO:0000256" key="2">
    <source>
        <dbReference type="SAM" id="MobiDB-lite"/>
    </source>
</evidence>
<feature type="domain" description="LytR/CpsA/Psr regulator C-terminal" evidence="4">
    <location>
        <begin position="555"/>
        <end position="640"/>
    </location>
</feature>
<feature type="domain" description="Cell envelope-related transcriptional attenuator" evidence="3">
    <location>
        <begin position="286"/>
        <end position="455"/>
    </location>
</feature>
<evidence type="ECO:0000313" key="6">
    <source>
        <dbReference type="Proteomes" id="UP001500325"/>
    </source>
</evidence>
<dbReference type="EMBL" id="BAABIC010000034">
    <property type="protein sequence ID" value="GAA4712354.1"/>
    <property type="molecule type" value="Genomic_DNA"/>
</dbReference>
<feature type="compositionally biased region" description="Low complexity" evidence="2">
    <location>
        <begin position="118"/>
        <end position="138"/>
    </location>
</feature>
<feature type="compositionally biased region" description="Low complexity" evidence="2">
    <location>
        <begin position="1"/>
        <end position="13"/>
    </location>
</feature>
<dbReference type="Pfam" id="PF13399">
    <property type="entry name" value="LytR_C"/>
    <property type="match status" value="1"/>
</dbReference>
<feature type="compositionally biased region" description="Low complexity" evidence="2">
    <location>
        <begin position="646"/>
        <end position="664"/>
    </location>
</feature>
<accession>A0ABP8XSW4</accession>
<organism evidence="5 6">
    <name type="scientific">Pseudonocardia yuanmonensis</name>
    <dbReference type="NCBI Taxonomy" id="1095914"/>
    <lineage>
        <taxon>Bacteria</taxon>
        <taxon>Bacillati</taxon>
        <taxon>Actinomycetota</taxon>
        <taxon>Actinomycetes</taxon>
        <taxon>Pseudonocardiales</taxon>
        <taxon>Pseudonocardiaceae</taxon>
        <taxon>Pseudonocardia</taxon>
    </lineage>
</organism>
<feature type="compositionally biased region" description="Basic and acidic residues" evidence="2">
    <location>
        <begin position="86"/>
        <end position="102"/>
    </location>
</feature>
<reference evidence="6" key="1">
    <citation type="journal article" date="2019" name="Int. J. Syst. Evol. Microbiol.">
        <title>The Global Catalogue of Microorganisms (GCM) 10K type strain sequencing project: providing services to taxonomists for standard genome sequencing and annotation.</title>
        <authorList>
            <consortium name="The Broad Institute Genomics Platform"/>
            <consortium name="The Broad Institute Genome Sequencing Center for Infectious Disease"/>
            <person name="Wu L."/>
            <person name="Ma J."/>
        </authorList>
    </citation>
    <scope>NUCLEOTIDE SEQUENCE [LARGE SCALE GENOMIC DNA]</scope>
    <source>
        <strain evidence="6">JCM 18055</strain>
    </source>
</reference>
<proteinExistence type="inferred from homology"/>
<evidence type="ECO:0008006" key="7">
    <source>
        <dbReference type="Google" id="ProtNLM"/>
    </source>
</evidence>
<evidence type="ECO:0000313" key="5">
    <source>
        <dbReference type="EMBL" id="GAA4712354.1"/>
    </source>
</evidence>
<dbReference type="Gene3D" id="3.40.630.190">
    <property type="entry name" value="LCP protein"/>
    <property type="match status" value="1"/>
</dbReference>
<dbReference type="InterPro" id="IPR050922">
    <property type="entry name" value="LytR/CpsA/Psr_CW_biosynth"/>
</dbReference>
<keyword evidence="6" id="KW-1185">Reference proteome</keyword>